<proteinExistence type="predicted"/>
<protein>
    <submittedName>
        <fullName evidence="3">Uncharacterized protein</fullName>
    </submittedName>
</protein>
<dbReference type="Proteomes" id="UP001187415">
    <property type="component" value="Unassembled WGS sequence"/>
</dbReference>
<comment type="caution">
    <text evidence="3">The sequence shown here is derived from an EMBL/GenBank/DDBJ whole genome shotgun (WGS) entry which is preliminary data.</text>
</comment>
<evidence type="ECO:0000313" key="3">
    <source>
        <dbReference type="EMBL" id="KAK2850912.1"/>
    </source>
</evidence>
<keyword evidence="2" id="KW-1133">Transmembrane helix</keyword>
<accession>A0AA88N695</accession>
<feature type="transmembrane region" description="Helical" evidence="2">
    <location>
        <begin position="45"/>
        <end position="68"/>
    </location>
</feature>
<feature type="compositionally biased region" description="Low complexity" evidence="1">
    <location>
        <begin position="366"/>
        <end position="387"/>
    </location>
</feature>
<feature type="transmembrane region" description="Helical" evidence="2">
    <location>
        <begin position="276"/>
        <end position="297"/>
    </location>
</feature>
<feature type="transmembrane region" description="Helical" evidence="2">
    <location>
        <begin position="148"/>
        <end position="167"/>
    </location>
</feature>
<evidence type="ECO:0000256" key="1">
    <source>
        <dbReference type="SAM" id="MobiDB-lite"/>
    </source>
</evidence>
<reference evidence="3" key="1">
    <citation type="submission" date="2023-07" db="EMBL/GenBank/DDBJ databases">
        <title>Chromosome-level Genome Assembly of Striped Snakehead (Channa striata).</title>
        <authorList>
            <person name="Liu H."/>
        </authorList>
    </citation>
    <scope>NUCLEOTIDE SEQUENCE</scope>
    <source>
        <strain evidence="3">Gz</strain>
        <tissue evidence="3">Muscle</tissue>
    </source>
</reference>
<keyword evidence="2" id="KW-0812">Transmembrane</keyword>
<evidence type="ECO:0000313" key="4">
    <source>
        <dbReference type="Proteomes" id="UP001187415"/>
    </source>
</evidence>
<keyword evidence="2" id="KW-0472">Membrane</keyword>
<gene>
    <name evidence="3" type="ORF">Q5P01_007188</name>
</gene>
<organism evidence="3 4">
    <name type="scientific">Channa striata</name>
    <name type="common">Snakehead murrel</name>
    <name type="synonym">Ophicephalus striatus</name>
    <dbReference type="NCBI Taxonomy" id="64152"/>
    <lineage>
        <taxon>Eukaryota</taxon>
        <taxon>Metazoa</taxon>
        <taxon>Chordata</taxon>
        <taxon>Craniata</taxon>
        <taxon>Vertebrata</taxon>
        <taxon>Euteleostomi</taxon>
        <taxon>Actinopterygii</taxon>
        <taxon>Neopterygii</taxon>
        <taxon>Teleostei</taxon>
        <taxon>Neoteleostei</taxon>
        <taxon>Acanthomorphata</taxon>
        <taxon>Anabantaria</taxon>
        <taxon>Anabantiformes</taxon>
        <taxon>Channoidei</taxon>
        <taxon>Channidae</taxon>
        <taxon>Channa</taxon>
    </lineage>
</organism>
<keyword evidence="4" id="KW-1185">Reference proteome</keyword>
<feature type="region of interest" description="Disordered" evidence="1">
    <location>
        <begin position="366"/>
        <end position="437"/>
    </location>
</feature>
<sequence length="437" mass="48292">MQNLRAAGTGIINQVFEQAGVYATVMGMFSYNFLYDKSFVCSKPAPQWVCWTYMLVPVLLILVLRLWMDRSFRRDWKLTLARDECTCGGSCYFWTVLCTHILKSLFVGLLWCVSVLVDGDWYVCCSSCCNVTLTNAELKSDLANESRIQGLILLTGLVSVAAFFSSLPRRKCSTRAVDVVRIILEEGENLGTESLRTAAKTRLAADLNRHLSAGQWEKCFGVAEELIKKVSSASQPEDGRQLDVFALSSPSVQQAACENNGTQEKSIDASKNKSRIWGLIFLTVVVCAASFLTSIAWRKCSKQHLDAAEMVLEEGENLATNRLMQVKAKLEKRIESYFENQRPNWRSFHCAAEKMIMDELFIRARPPSASAGEPPASEDAAASGSDPQRTNTEGGDDSACLPANQVPDETGASASGYIPLVKLPDETNEAQSETQRV</sequence>
<name>A0AA88N695_CHASR</name>
<feature type="transmembrane region" description="Helical" evidence="2">
    <location>
        <begin position="89"/>
        <end position="111"/>
    </location>
</feature>
<dbReference type="EMBL" id="JAUPFM010000005">
    <property type="protein sequence ID" value="KAK2850912.1"/>
    <property type="molecule type" value="Genomic_DNA"/>
</dbReference>
<evidence type="ECO:0000256" key="2">
    <source>
        <dbReference type="SAM" id="Phobius"/>
    </source>
</evidence>
<dbReference type="AlphaFoldDB" id="A0AA88N695"/>